<protein>
    <submittedName>
        <fullName evidence="1">Uncharacterized protein</fullName>
    </submittedName>
</protein>
<accession>A0A226WL72</accession>
<evidence type="ECO:0000313" key="2">
    <source>
        <dbReference type="Proteomes" id="UP000214720"/>
    </source>
</evidence>
<dbReference type="EMBL" id="MTHB01000305">
    <property type="protein sequence ID" value="OXC71517.1"/>
    <property type="molecule type" value="Genomic_DNA"/>
</dbReference>
<evidence type="ECO:0000313" key="1">
    <source>
        <dbReference type="EMBL" id="OXC71517.1"/>
    </source>
</evidence>
<dbReference type="AlphaFoldDB" id="A0A226WL72"/>
<gene>
    <name evidence="1" type="ORF">BSU04_46845</name>
</gene>
<dbReference type="Proteomes" id="UP000214720">
    <property type="component" value="Unassembled WGS sequence"/>
</dbReference>
<reference evidence="2" key="1">
    <citation type="submission" date="2017-01" db="EMBL/GenBank/DDBJ databases">
        <title>Genome Analysis of Deinococcus marmoris KOPRI26562.</title>
        <authorList>
            <person name="Kim J.H."/>
            <person name="Oh H.-M."/>
        </authorList>
    </citation>
    <scope>NUCLEOTIDE SEQUENCE [LARGE SCALE GENOMIC DNA]</scope>
    <source>
        <strain evidence="2">PAMC 26633</strain>
    </source>
</reference>
<organism evidence="1 2">
    <name type="scientific">Caballeronia sordidicola</name>
    <name type="common">Burkholderia sordidicola</name>
    <dbReference type="NCBI Taxonomy" id="196367"/>
    <lineage>
        <taxon>Bacteria</taxon>
        <taxon>Pseudomonadati</taxon>
        <taxon>Pseudomonadota</taxon>
        <taxon>Betaproteobacteria</taxon>
        <taxon>Burkholderiales</taxon>
        <taxon>Burkholderiaceae</taxon>
        <taxon>Caballeronia</taxon>
    </lineage>
</organism>
<comment type="caution">
    <text evidence="1">The sequence shown here is derived from an EMBL/GenBank/DDBJ whole genome shotgun (WGS) entry which is preliminary data.</text>
</comment>
<proteinExistence type="predicted"/>
<sequence length="37" mass="4100">MFSCHTVNSVAIPHGRLISTVPTIGRPPRRRKKAAPF</sequence>
<name>A0A226WL72_CABSO</name>